<evidence type="ECO:0000313" key="4">
    <source>
        <dbReference type="Proteomes" id="UP001583177"/>
    </source>
</evidence>
<dbReference type="EMBL" id="JAWRVE010000179">
    <property type="protein sequence ID" value="KAL1850982.1"/>
    <property type="molecule type" value="Genomic_DNA"/>
</dbReference>
<name>A0ABR3W1W5_9PEZI</name>
<dbReference type="Gene3D" id="3.40.50.720">
    <property type="entry name" value="NAD(P)-binding Rossmann-like Domain"/>
    <property type="match status" value="1"/>
</dbReference>
<sequence length="308" mass="34622">MASNSPTSRKVVIITGATNGIGRDLAERLHARGYNVAITGRRVKEGEAFAARLSAEGDTAFFTECHVQDYDSQVALFRKVWQKWARLDVLVANAGIVDVGSRYNLARKDASVDDIPPRPDLSCTDVDFKGVVYGTELAVHYMRHNPGGSAGKILITGSIAAVYPVPTFPEYSAVKAAALQWVRVMAPMLKKEYMTINTVLPNAYNTGILPDFEEAYLDEHLTQKECLMSAYDIFIEDEKNEKNGQAIETAYESHHFHHVPPYKSGHVIERTDKVYEPWFEMLHYRRSGLETAYKEPLRKVTHDEDAPR</sequence>
<reference evidence="3 4" key="1">
    <citation type="journal article" date="2024" name="IMA Fungus">
        <title>IMA Genome - F19 : A genome assembly and annotation guide to empower mycologists, including annotated draft genome sequences of Ceratocystis pirilliformis, Diaporthe australafricana, Fusarium ophioides, Paecilomyces lecythidis, and Sporothrix stenoceras.</title>
        <authorList>
            <person name="Aylward J."/>
            <person name="Wilson A.M."/>
            <person name="Visagie C.M."/>
            <person name="Spraker J."/>
            <person name="Barnes I."/>
            <person name="Buitendag C."/>
            <person name="Ceriani C."/>
            <person name="Del Mar Angel L."/>
            <person name="du Plessis D."/>
            <person name="Fuchs T."/>
            <person name="Gasser K."/>
            <person name="Kramer D."/>
            <person name="Li W."/>
            <person name="Munsamy K."/>
            <person name="Piso A."/>
            <person name="Price J.L."/>
            <person name="Sonnekus B."/>
            <person name="Thomas C."/>
            <person name="van der Nest A."/>
            <person name="van Dijk A."/>
            <person name="van Heerden A."/>
            <person name="van Vuuren N."/>
            <person name="Yilmaz N."/>
            <person name="Duong T.A."/>
            <person name="van der Merwe N.A."/>
            <person name="Wingfield M.J."/>
            <person name="Wingfield B.D."/>
        </authorList>
    </citation>
    <scope>NUCLEOTIDE SEQUENCE [LARGE SCALE GENOMIC DNA]</scope>
    <source>
        <strain evidence="3 4">CMW 18300</strain>
    </source>
</reference>
<evidence type="ECO:0000313" key="3">
    <source>
        <dbReference type="EMBL" id="KAL1850982.1"/>
    </source>
</evidence>
<comment type="similarity">
    <text evidence="1">Belongs to the short-chain dehydrogenases/reductases (SDR) family.</text>
</comment>
<keyword evidence="4" id="KW-1185">Reference proteome</keyword>
<dbReference type="Proteomes" id="UP001583177">
    <property type="component" value="Unassembled WGS sequence"/>
</dbReference>
<dbReference type="PANTHER" id="PTHR44229:SF4">
    <property type="entry name" value="15-HYDROXYPROSTAGLANDIN DEHYDROGENASE [NAD(+)]"/>
    <property type="match status" value="1"/>
</dbReference>
<comment type="caution">
    <text evidence="3">The sequence shown here is derived from an EMBL/GenBank/DDBJ whole genome shotgun (WGS) entry which is preliminary data.</text>
</comment>
<dbReference type="InterPro" id="IPR002347">
    <property type="entry name" value="SDR_fam"/>
</dbReference>
<dbReference type="PRINTS" id="PR00081">
    <property type="entry name" value="GDHRDH"/>
</dbReference>
<accession>A0ABR3W1W5</accession>
<proteinExistence type="inferred from homology"/>
<dbReference type="SUPFAM" id="SSF51735">
    <property type="entry name" value="NAD(P)-binding Rossmann-fold domains"/>
    <property type="match status" value="1"/>
</dbReference>
<dbReference type="Pfam" id="PF00106">
    <property type="entry name" value="adh_short"/>
    <property type="match status" value="1"/>
</dbReference>
<dbReference type="InterPro" id="IPR036291">
    <property type="entry name" value="NAD(P)-bd_dom_sf"/>
</dbReference>
<evidence type="ECO:0000256" key="1">
    <source>
        <dbReference type="ARBA" id="ARBA00006484"/>
    </source>
</evidence>
<protein>
    <recommendedName>
        <fullName evidence="5">15-hydroxyprostaglandin dehydrogenase</fullName>
    </recommendedName>
</protein>
<evidence type="ECO:0000256" key="2">
    <source>
        <dbReference type="ARBA" id="ARBA00023002"/>
    </source>
</evidence>
<evidence type="ECO:0008006" key="5">
    <source>
        <dbReference type="Google" id="ProtNLM"/>
    </source>
</evidence>
<organism evidence="3 4">
    <name type="scientific">Diaporthe australafricana</name>
    <dbReference type="NCBI Taxonomy" id="127596"/>
    <lineage>
        <taxon>Eukaryota</taxon>
        <taxon>Fungi</taxon>
        <taxon>Dikarya</taxon>
        <taxon>Ascomycota</taxon>
        <taxon>Pezizomycotina</taxon>
        <taxon>Sordariomycetes</taxon>
        <taxon>Sordariomycetidae</taxon>
        <taxon>Diaporthales</taxon>
        <taxon>Diaporthaceae</taxon>
        <taxon>Diaporthe</taxon>
    </lineage>
</organism>
<keyword evidence="2" id="KW-0560">Oxidoreductase</keyword>
<dbReference type="PANTHER" id="PTHR44229">
    <property type="entry name" value="15-HYDROXYPROSTAGLANDIN DEHYDROGENASE [NAD(+)]"/>
    <property type="match status" value="1"/>
</dbReference>
<gene>
    <name evidence="3" type="ORF">Daus18300_012716</name>
</gene>